<protein>
    <submittedName>
        <fullName evidence="2">DUF4296 domain-containing protein</fullName>
    </submittedName>
</protein>
<name>A0ABY4I1Z3_CHIFI</name>
<proteinExistence type="predicted"/>
<organism evidence="2 3">
    <name type="scientific">Chitinophaga filiformis</name>
    <name type="common">Myxococcus filiformis</name>
    <name type="synonym">Flexibacter filiformis</name>
    <dbReference type="NCBI Taxonomy" id="104663"/>
    <lineage>
        <taxon>Bacteria</taxon>
        <taxon>Pseudomonadati</taxon>
        <taxon>Bacteroidota</taxon>
        <taxon>Chitinophagia</taxon>
        <taxon>Chitinophagales</taxon>
        <taxon>Chitinophagaceae</taxon>
        <taxon>Chitinophaga</taxon>
    </lineage>
</organism>
<sequence length="180" mass="20793">MYRIIAVCLVLLITACGEADKVPKDVLPKEKMRDVLLDMNLADVYSSTSDDDQPNVIVSDSVRKQRLKVYYRQVLDLHKLTPEAFRHSYAYYESHPNKFKEVYDMMFASVTSDKNMLDLNLKRHEYVTNRRSLLPVNNNSLISGEQDTLIPFVKKNKRGINFDHLPPKHDPMPKLAKPGN</sequence>
<dbReference type="Proteomes" id="UP000830198">
    <property type="component" value="Chromosome"/>
</dbReference>
<evidence type="ECO:0000313" key="2">
    <source>
        <dbReference type="EMBL" id="UPK69299.1"/>
    </source>
</evidence>
<gene>
    <name evidence="2" type="ORF">MYF79_30530</name>
</gene>
<evidence type="ECO:0000259" key="1">
    <source>
        <dbReference type="Pfam" id="PF14129"/>
    </source>
</evidence>
<keyword evidence="3" id="KW-1185">Reference proteome</keyword>
<dbReference type="Pfam" id="PF14129">
    <property type="entry name" value="DUF4296"/>
    <property type="match status" value="1"/>
</dbReference>
<accession>A0ABY4I1Z3</accession>
<evidence type="ECO:0000313" key="3">
    <source>
        <dbReference type="Proteomes" id="UP000830198"/>
    </source>
</evidence>
<dbReference type="PROSITE" id="PS51257">
    <property type="entry name" value="PROKAR_LIPOPROTEIN"/>
    <property type="match status" value="1"/>
</dbReference>
<dbReference type="RefSeq" id="WP_247811618.1">
    <property type="nucleotide sequence ID" value="NZ_CP095855.1"/>
</dbReference>
<dbReference type="InterPro" id="IPR025381">
    <property type="entry name" value="DUF4296"/>
</dbReference>
<feature type="domain" description="DUF4296" evidence="1">
    <location>
        <begin position="23"/>
        <end position="114"/>
    </location>
</feature>
<reference evidence="2 3" key="1">
    <citation type="submission" date="2022-04" db="EMBL/GenBank/DDBJ databases">
        <title>The arsenic-methylating capacity of Chitinophaga filiformis YT5 during chitin decomposition.</title>
        <authorList>
            <person name="Chen G."/>
            <person name="Liang Y."/>
        </authorList>
    </citation>
    <scope>NUCLEOTIDE SEQUENCE [LARGE SCALE GENOMIC DNA]</scope>
    <source>
        <strain evidence="2 3">YT5</strain>
    </source>
</reference>
<dbReference type="EMBL" id="CP095855">
    <property type="protein sequence ID" value="UPK69299.1"/>
    <property type="molecule type" value="Genomic_DNA"/>
</dbReference>